<feature type="chain" id="PRO_5031505876" evidence="2">
    <location>
        <begin position="25"/>
        <end position="266"/>
    </location>
</feature>
<evidence type="ECO:0000256" key="1">
    <source>
        <dbReference type="SAM" id="Phobius"/>
    </source>
</evidence>
<dbReference type="InterPro" id="IPR038765">
    <property type="entry name" value="Papain-like_cys_pep_sf"/>
</dbReference>
<proteinExistence type="predicted"/>
<keyword evidence="1" id="KW-1133">Transmembrane helix</keyword>
<organism evidence="3">
    <name type="scientific">Desulfobacca acetoxidans</name>
    <dbReference type="NCBI Taxonomy" id="60893"/>
    <lineage>
        <taxon>Bacteria</taxon>
        <taxon>Pseudomonadati</taxon>
        <taxon>Thermodesulfobacteriota</taxon>
        <taxon>Desulfobaccia</taxon>
        <taxon>Desulfobaccales</taxon>
        <taxon>Desulfobaccaceae</taxon>
        <taxon>Desulfobacca</taxon>
    </lineage>
</organism>
<dbReference type="EMBL" id="DSXI01000450">
    <property type="protein sequence ID" value="HGS05597.1"/>
    <property type="molecule type" value="Genomic_DNA"/>
</dbReference>
<dbReference type="Gene3D" id="3.90.70.10">
    <property type="entry name" value="Cysteine proteinases"/>
    <property type="match status" value="1"/>
</dbReference>
<accession>A0A7V4LDF2</accession>
<gene>
    <name evidence="3" type="ORF">ENT08_07665</name>
</gene>
<feature type="signal peptide" evidence="2">
    <location>
        <begin position="1"/>
        <end position="24"/>
    </location>
</feature>
<comment type="caution">
    <text evidence="3">The sequence shown here is derived from an EMBL/GenBank/DDBJ whole genome shotgun (WGS) entry which is preliminary data.</text>
</comment>
<reference evidence="3" key="1">
    <citation type="journal article" date="2020" name="mSystems">
        <title>Genome- and Community-Level Interaction Insights into Carbon Utilization and Element Cycling Functions of Hydrothermarchaeota in Hydrothermal Sediment.</title>
        <authorList>
            <person name="Zhou Z."/>
            <person name="Liu Y."/>
            <person name="Xu W."/>
            <person name="Pan J."/>
            <person name="Luo Z.H."/>
            <person name="Li M."/>
        </authorList>
    </citation>
    <scope>NUCLEOTIDE SEQUENCE [LARGE SCALE GENOMIC DNA]</scope>
    <source>
        <strain evidence="3">SpSt-548</strain>
    </source>
</reference>
<evidence type="ECO:0000313" key="3">
    <source>
        <dbReference type="EMBL" id="HGS05597.1"/>
    </source>
</evidence>
<name>A0A7V4LDF2_9BACT</name>
<evidence type="ECO:0000256" key="2">
    <source>
        <dbReference type="SAM" id="SignalP"/>
    </source>
</evidence>
<sequence>MKRFWGYLAVMGLLAALSASPALGDTYFIYEQYGGTWHDANKTAANTEDDLMCWAAAASNILAWGHWGTATYNTADLIFKHFQDHWTDNTGFISWGLAWWIYGFEPGYKSISYVDVPGGGNFYPQLKLNFNYYYVGASEGNLMATIDSLMHQGKCVGLSIGSSSGSHALTAWGFEYTSPGAYTSIFFTDSDDGLPGLRQYALVWRNNAWYLGTKLDGYGGYSLTGWKINSVQALGYLHTPIAPSWVLFGTGVFSLFLCRRRRRGKS</sequence>
<keyword evidence="2" id="KW-0732">Signal</keyword>
<protein>
    <submittedName>
        <fullName evidence="3">Uncharacterized protein</fullName>
    </submittedName>
</protein>
<keyword evidence="1" id="KW-0812">Transmembrane</keyword>
<dbReference type="SUPFAM" id="SSF54001">
    <property type="entry name" value="Cysteine proteinases"/>
    <property type="match status" value="1"/>
</dbReference>
<dbReference type="AlphaFoldDB" id="A0A7V4LDF2"/>
<keyword evidence="1" id="KW-0472">Membrane</keyword>
<feature type="transmembrane region" description="Helical" evidence="1">
    <location>
        <begin position="241"/>
        <end position="258"/>
    </location>
</feature>